<dbReference type="Pfam" id="PF01369">
    <property type="entry name" value="Sec7"/>
    <property type="match status" value="1"/>
</dbReference>
<evidence type="ECO:0000313" key="3">
    <source>
        <dbReference type="EMBL" id="KAA0190470.1"/>
    </source>
</evidence>
<dbReference type="SMART" id="SM00222">
    <property type="entry name" value="Sec7"/>
    <property type="match status" value="1"/>
</dbReference>
<gene>
    <name evidence="3" type="ORF">FBUS_04447</name>
</gene>
<dbReference type="InterPro" id="IPR000904">
    <property type="entry name" value="Sec7_dom"/>
</dbReference>
<feature type="region of interest" description="Disordered" evidence="1">
    <location>
        <begin position="1"/>
        <end position="21"/>
    </location>
</feature>
<protein>
    <submittedName>
        <fullName evidence="3">Cytohesin guanine nucleotide-exchange protein</fullName>
    </submittedName>
</protein>
<reference evidence="3" key="1">
    <citation type="submission" date="2019-05" db="EMBL/GenBank/DDBJ databases">
        <title>Annotation for the trematode Fasciolopsis buski.</title>
        <authorList>
            <person name="Choi Y.-J."/>
        </authorList>
    </citation>
    <scope>NUCLEOTIDE SEQUENCE</scope>
    <source>
        <strain evidence="3">HT</strain>
        <tissue evidence="3">Whole worm</tissue>
    </source>
</reference>
<feature type="region of interest" description="Disordered" evidence="1">
    <location>
        <begin position="403"/>
        <end position="437"/>
    </location>
</feature>
<dbReference type="Gene3D" id="1.10.220.20">
    <property type="match status" value="1"/>
</dbReference>
<evidence type="ECO:0000256" key="1">
    <source>
        <dbReference type="SAM" id="MobiDB-lite"/>
    </source>
</evidence>
<dbReference type="PROSITE" id="PS50190">
    <property type="entry name" value="SEC7"/>
    <property type="match status" value="1"/>
</dbReference>
<dbReference type="CDD" id="cd00171">
    <property type="entry name" value="Sec7"/>
    <property type="match status" value="1"/>
</dbReference>
<feature type="region of interest" description="Disordered" evidence="1">
    <location>
        <begin position="269"/>
        <end position="351"/>
    </location>
</feature>
<keyword evidence="4" id="KW-1185">Reference proteome</keyword>
<dbReference type="PANTHER" id="PTHR10663">
    <property type="entry name" value="GUANYL-NUCLEOTIDE EXCHANGE FACTOR"/>
    <property type="match status" value="1"/>
</dbReference>
<dbReference type="SUPFAM" id="SSF48425">
    <property type="entry name" value="Sec7 domain"/>
    <property type="match status" value="1"/>
</dbReference>
<dbReference type="GO" id="GO:0005085">
    <property type="term" value="F:guanyl-nucleotide exchange factor activity"/>
    <property type="evidence" value="ECO:0007669"/>
    <property type="project" value="InterPro"/>
</dbReference>
<dbReference type="GO" id="GO:0030036">
    <property type="term" value="P:actin cytoskeleton organization"/>
    <property type="evidence" value="ECO:0007669"/>
    <property type="project" value="TreeGrafter"/>
</dbReference>
<feature type="compositionally biased region" description="Polar residues" evidence="1">
    <location>
        <begin position="481"/>
        <end position="490"/>
    </location>
</feature>
<feature type="compositionally biased region" description="Low complexity" evidence="1">
    <location>
        <begin position="418"/>
        <end position="428"/>
    </location>
</feature>
<dbReference type="InterPro" id="IPR023394">
    <property type="entry name" value="Sec7_C_sf"/>
</dbReference>
<organism evidence="3 4">
    <name type="scientific">Fasciolopsis buskii</name>
    <dbReference type="NCBI Taxonomy" id="27845"/>
    <lineage>
        <taxon>Eukaryota</taxon>
        <taxon>Metazoa</taxon>
        <taxon>Spiralia</taxon>
        <taxon>Lophotrochozoa</taxon>
        <taxon>Platyhelminthes</taxon>
        <taxon>Trematoda</taxon>
        <taxon>Digenea</taxon>
        <taxon>Plagiorchiida</taxon>
        <taxon>Echinostomata</taxon>
        <taxon>Echinostomatoidea</taxon>
        <taxon>Fasciolidae</taxon>
        <taxon>Fasciolopsis</taxon>
    </lineage>
</organism>
<sequence length="927" mass="104323">MDVKKTDSNGSDLIPGVPAPPPLLSILNPAPGRFKPRARLLSVRPRRSSRLCITNNTEDPTSVPKGVLQKPSISASCVGTTVTGGPSVESDQIDTNVVTRCPQPIQKFMKRFSMRFTPTSQTESQPTELIKRIPNRFSFNSWRRRKSFSQLENTPDRDRSPLKAASMALDEQWAMFRSTDQSSKQDESNIRLQANREDKENGPCHRKRGIDPQQWATKRRSLWNFSVPPIGVTNVVPSEPLSSALSMSTCQPQCEQNTVTFPYCCDPDKTPKPPPSTPYPCKRKSMKNSRPSVTVSQQRRWSTLRPGDGQLTNTDGTNRSHSPTSVSLELPDASQSEQSTTDRTGSVTPISSISVQDCEPCSVSRDQFVGHRYTFLPLPAPQQNTTIWHSCDRLSRCSLESNFSQPEWPTEKPHNQDSGVSSEVSTSSARTMDTAEIPLESDSIEPPIARTNGTTVGVEISQIEVTDTSQSPKHMRRYTTRHSTPVRTDDSAWNNRLRRSLDRAGRRCRLLAGRTLFNKNPEEGMRYLLDHGLVPRVPVAIARFLLNETELSRQAIGEYFGTLTDSMASLVLREYLQLLDLRNLEVDEALRTMLSHFHPVGESQKISHLMQTFQEIYTVQNMTQVAEKFRSPDTIEVLAYSILLLHTDLHNPNVRRVGKRMTRTEFVTNNRGIDAEQDLPIEMLQAIYDRVSGTQFKTLPDPFDRLRALDTMLTGSLKTDNFLQRHRRFLGWATGHQVDNIVTRRSPKRPHGRLRHLFVFNDILVVAKSVSSGSLLNLAAAAALGESVTSGVVYQNRRTSLPADRIVEHRLRPRAASDIRSCHSTLPMNGGTFHVRLVLPLVDLRVLVFETHYHQFGVQLCNNTGPILNVNLASAEARQDLIDWLHQSIAEMTELRSYYQTKADTKTVPDDTVKQVTPKVPDLETRL</sequence>
<name>A0A8E0RSG7_9TREM</name>
<dbReference type="InterPro" id="IPR035999">
    <property type="entry name" value="Sec7_dom_sf"/>
</dbReference>
<accession>A0A8E0RSG7</accession>
<evidence type="ECO:0000259" key="2">
    <source>
        <dbReference type="PROSITE" id="PS50190"/>
    </source>
</evidence>
<dbReference type="AlphaFoldDB" id="A0A8E0RSG7"/>
<feature type="compositionally biased region" description="Polar residues" evidence="1">
    <location>
        <begin position="310"/>
        <end position="351"/>
    </location>
</feature>
<feature type="domain" description="SEC7" evidence="2">
    <location>
        <begin position="499"/>
        <end position="694"/>
    </location>
</feature>
<comment type="caution">
    <text evidence="3">The sequence shown here is derived from an EMBL/GenBank/DDBJ whole genome shotgun (WGS) entry which is preliminary data.</text>
</comment>
<proteinExistence type="predicted"/>
<dbReference type="Gene3D" id="2.30.29.30">
    <property type="entry name" value="Pleckstrin-homology domain (PH domain)/Phosphotyrosine-binding domain (PTB)"/>
    <property type="match status" value="1"/>
</dbReference>
<dbReference type="GO" id="GO:0032012">
    <property type="term" value="P:regulation of ARF protein signal transduction"/>
    <property type="evidence" value="ECO:0007669"/>
    <property type="project" value="InterPro"/>
</dbReference>
<feature type="compositionally biased region" description="Polar residues" evidence="1">
    <location>
        <begin position="288"/>
        <end position="301"/>
    </location>
</feature>
<dbReference type="OrthoDB" id="430364at2759"/>
<evidence type="ECO:0000313" key="4">
    <source>
        <dbReference type="Proteomes" id="UP000728185"/>
    </source>
</evidence>
<dbReference type="EMBL" id="LUCM01007028">
    <property type="protein sequence ID" value="KAA0190470.1"/>
    <property type="molecule type" value="Genomic_DNA"/>
</dbReference>
<feature type="region of interest" description="Disordered" evidence="1">
    <location>
        <begin position="466"/>
        <end position="490"/>
    </location>
</feature>
<dbReference type="Gene3D" id="1.10.1000.11">
    <property type="entry name" value="Arf Nucleotide-binding Site Opener,domain 2"/>
    <property type="match status" value="1"/>
</dbReference>
<dbReference type="PANTHER" id="PTHR10663:SF342">
    <property type="entry name" value="FI21420P1"/>
    <property type="match status" value="1"/>
</dbReference>
<dbReference type="Proteomes" id="UP000728185">
    <property type="component" value="Unassembled WGS sequence"/>
</dbReference>
<dbReference type="InterPro" id="IPR011993">
    <property type="entry name" value="PH-like_dom_sf"/>
</dbReference>